<dbReference type="Proteomes" id="UP000276133">
    <property type="component" value="Unassembled WGS sequence"/>
</dbReference>
<gene>
    <name evidence="1" type="ORF">BpHYR1_010104</name>
</gene>
<proteinExistence type="predicted"/>
<reference evidence="1 2" key="1">
    <citation type="journal article" date="2018" name="Sci. Rep.">
        <title>Genomic signatures of local adaptation to the degree of environmental predictability in rotifers.</title>
        <authorList>
            <person name="Franch-Gras L."/>
            <person name="Hahn C."/>
            <person name="Garcia-Roger E.M."/>
            <person name="Carmona M.J."/>
            <person name="Serra M."/>
            <person name="Gomez A."/>
        </authorList>
    </citation>
    <scope>NUCLEOTIDE SEQUENCE [LARGE SCALE GENOMIC DNA]</scope>
    <source>
        <strain evidence="1">HYR1</strain>
    </source>
</reference>
<evidence type="ECO:0000313" key="2">
    <source>
        <dbReference type="Proteomes" id="UP000276133"/>
    </source>
</evidence>
<comment type="caution">
    <text evidence="1">The sequence shown here is derived from an EMBL/GenBank/DDBJ whole genome shotgun (WGS) entry which is preliminary data.</text>
</comment>
<protein>
    <submittedName>
        <fullName evidence="1">Uncharacterized protein</fullName>
    </submittedName>
</protein>
<dbReference type="AlphaFoldDB" id="A0A3M7S7H6"/>
<dbReference type="EMBL" id="REGN01001921">
    <property type="protein sequence ID" value="RNA31587.1"/>
    <property type="molecule type" value="Genomic_DNA"/>
</dbReference>
<sequence>MEAILSSLDIKKYLGGYVRHYLETQVSHGIYTTTTNNYKTGLNGESSRKAKIRILDHLYLIRKFKKYIRKSLVKSDLKQDIVRKSTETDPINFFLKFNIPIMNKKIPKIKCIRTLILKSKKAIWSKRASPYYGIIMEKASNGFRPLFRIFMKIFHNTKKINLKRKKEEIVRQQLHYGVGYSIYLDSKPALYSSTSLRTNGTELISPVLIYLSLNSQKKIIEFQLQLRLKSLQNEIK</sequence>
<accession>A0A3M7S7H6</accession>
<evidence type="ECO:0000313" key="1">
    <source>
        <dbReference type="EMBL" id="RNA31587.1"/>
    </source>
</evidence>
<keyword evidence="2" id="KW-1185">Reference proteome</keyword>
<name>A0A3M7S7H6_BRAPC</name>
<organism evidence="1 2">
    <name type="scientific">Brachionus plicatilis</name>
    <name type="common">Marine rotifer</name>
    <name type="synonym">Brachionus muelleri</name>
    <dbReference type="NCBI Taxonomy" id="10195"/>
    <lineage>
        <taxon>Eukaryota</taxon>
        <taxon>Metazoa</taxon>
        <taxon>Spiralia</taxon>
        <taxon>Gnathifera</taxon>
        <taxon>Rotifera</taxon>
        <taxon>Eurotatoria</taxon>
        <taxon>Monogononta</taxon>
        <taxon>Pseudotrocha</taxon>
        <taxon>Ploima</taxon>
        <taxon>Brachionidae</taxon>
        <taxon>Brachionus</taxon>
    </lineage>
</organism>